<dbReference type="EMBL" id="JAKRVY010000007">
    <property type="protein sequence ID" value="MCL9814435.1"/>
    <property type="molecule type" value="Genomic_DNA"/>
</dbReference>
<keyword evidence="2" id="KW-1185">Reference proteome</keyword>
<proteinExistence type="predicted"/>
<dbReference type="Proteomes" id="UP001202674">
    <property type="component" value="Unassembled WGS sequence"/>
</dbReference>
<sequence>MNRRSLSIAAIALLAVVCLGMVAAVAFPLSTGEPQGMSESFTQHADEEYQLSGEIETDGDVSLAVDGAVAESGEGYVRIVDNSVTDTRYQDGDDETVYRQLLIEDAGPDQPGADRYIEDIEDDPDERLVRENRAGETTELVTVVEDPDTEIGDRLDGGASVVTEVLGFAEYDSVETSDGTQTLTPTDGWFDEYRSYRIAGSSGDVRVDAETNAVEQADVRWDVTTDAGSYAEYLIAGETTTQRISYEYEGGDVDVETPEWVDGIDA</sequence>
<accession>A0AAE3K6I1</accession>
<protein>
    <submittedName>
        <fullName evidence="1">Uncharacterized protein</fullName>
    </submittedName>
</protein>
<evidence type="ECO:0000313" key="1">
    <source>
        <dbReference type="EMBL" id="MCL9814435.1"/>
    </source>
</evidence>
<organism evidence="1 2">
    <name type="scientific">Natranaeroarchaeum aerophilus</name>
    <dbReference type="NCBI Taxonomy" id="2917711"/>
    <lineage>
        <taxon>Archaea</taxon>
        <taxon>Methanobacteriati</taxon>
        <taxon>Methanobacteriota</taxon>
        <taxon>Stenosarchaea group</taxon>
        <taxon>Halobacteria</taxon>
        <taxon>Halobacteriales</taxon>
        <taxon>Natronoarchaeaceae</taxon>
        <taxon>Natranaeroarchaeum</taxon>
    </lineage>
</organism>
<name>A0AAE3K6I1_9EURY</name>
<dbReference type="AlphaFoldDB" id="A0AAE3K6I1"/>
<gene>
    <name evidence="1" type="ORF">AArcSt11_12320</name>
</gene>
<reference evidence="1 2" key="1">
    <citation type="journal article" date="2022" name="Syst. Appl. Microbiol.">
        <title>Natronocalculus amylovorans gen. nov., sp. nov., and Natranaeroarchaeum aerophilus sp. nov., dominant culturable amylolytic natronoarchaea from hypersaline soda lakes in southwestern Siberia.</title>
        <authorList>
            <person name="Sorokin D.Y."/>
            <person name="Elcheninov A.G."/>
            <person name="Khizhniak T.V."/>
            <person name="Koenen M."/>
            <person name="Bale N.J."/>
            <person name="Damste J.S.S."/>
            <person name="Kublanov I.V."/>
        </authorList>
    </citation>
    <scope>NUCLEOTIDE SEQUENCE [LARGE SCALE GENOMIC DNA]</scope>
    <source>
        <strain evidence="1 2">AArc-St1-1</strain>
    </source>
</reference>
<dbReference type="RefSeq" id="WP_250597449.1">
    <property type="nucleotide sequence ID" value="NZ_JAKRVY010000007.1"/>
</dbReference>
<evidence type="ECO:0000313" key="2">
    <source>
        <dbReference type="Proteomes" id="UP001202674"/>
    </source>
</evidence>
<comment type="caution">
    <text evidence="1">The sequence shown here is derived from an EMBL/GenBank/DDBJ whole genome shotgun (WGS) entry which is preliminary data.</text>
</comment>